<evidence type="ECO:0000256" key="3">
    <source>
        <dbReference type="SAM" id="MobiDB-lite"/>
    </source>
</evidence>
<reference evidence="4 5" key="1">
    <citation type="submission" date="2024-03" db="EMBL/GenBank/DDBJ databases">
        <authorList>
            <person name="Gkanogiannis A."/>
            <person name="Becerra Lopez-Lavalle L."/>
        </authorList>
    </citation>
    <scope>NUCLEOTIDE SEQUENCE [LARGE SCALE GENOMIC DNA]</scope>
</reference>
<feature type="region of interest" description="Disordered" evidence="3">
    <location>
        <begin position="443"/>
        <end position="487"/>
    </location>
</feature>
<dbReference type="Gene3D" id="1.25.40.10">
    <property type="entry name" value="Tetratricopeptide repeat domain"/>
    <property type="match status" value="1"/>
</dbReference>
<dbReference type="InterPro" id="IPR019734">
    <property type="entry name" value="TPR_rpt"/>
</dbReference>
<dbReference type="InterPro" id="IPR033053">
    <property type="entry name" value="Hir3/CABIN1"/>
</dbReference>
<comment type="subcellular location">
    <subcellularLocation>
        <location evidence="1">Nucleus</location>
    </subcellularLocation>
</comment>
<sequence length="2102" mass="237034">MPISSSSQTVTNPESIILTNEMFDVADKQANNIMTPAYQRSKRYIIKLNYPKIPCVPNSHCFWLLSLILFSFSGTLQTIDGEDLQSERRTERRTPVQEHNQTPKPQPSRPNHGGSIPLPAFRNMFSISAINDTDSRNQWEPLAPTKEAQEFHLTKTYHDGLLKLQAKEYEKARELLESVLKDHLIASAQVDGEAGDNHLLQLRFLALKNLATVCLQQGSAHYEGALRCYLQAVEIDSKDSVVWNQLGTLSCSMGLLNISRWAFEQGLACSPNNWNCMEKLLEVLIAIRDEVACLSVAELILRHWPSHARALHVKLTIEESESIPYAPKGIDKLEPKHVRLKFVDKRKAGEEDLDEDAKVKRSNQNIDLHLVEVSWVGLVDALLDILLPLSGCGSEVQVEKALRSGDVRLRICSTPSSDRSSAVMERKELVSTSICDNTCLADSNTESSSSFKEKEASGLDEHPQERRSTRLERLRSRKPGKEELDYSTSKDLARVVTQYLEPFISSGLGTKDTNHETRNSVSYPDGENSRGSDCNDVHSFLVETSCNYGAYHVSHMLLEKLSSTYPPHQDAFFKFLDLEKLTRHWGKDRSPECSLFLAELYFDFGSSSSDTTKQSEFMSEASYHLCKIIELVALEYPLNLSSVPESNNCSSSLQGSGRISSENSSHQHLFVENSLLTNNRSFWVRFFWLSGQLSLRDGNKEKACEEFCISLSLLEKLNDVNDSLLLVCLPHCRVLKRLTLDRILYEINVLKVDLLMKNAVPEMFEKEMYEECITLLSPLLFSVQEVDLDALSLHFLGRKDAGITSVELAAIDVLIKSCEKENHLDIEILLNSHQRKLQILMAAAGMHEYFTSNKSFREKSEAKPLSDIETKDGPSSHLNHLVAKEVKAISQCISQVKNSIDHSEDSNDIQTRRICDMQFLLLSVMCNVINIFLSKKSSGAAVDDQAERCCLVDAAIAFCKLQHLDLSVPVKSHVELIVATHDLLAEYGLCCWGEGEGEEGKFLKFSIKHLLALDMKLKLNSSINGKRIECDDMEWENCPVKASPDRPKLNAQDLGLTQNDETRSMVKDAGDDITQEGMSTHKSILKDAAEGEFIKQGSEESVGKFNAGENNSDHFVECENEQNEDEKEELELKIENSLDQCFFCLYGLNLRCDSSYDDDLSVHKNTSRGDYQTKEQCADVFQYILPYAKASSRTGLVKLRRVLRAIRKHFLKPPEDVLDGNVIDKFLDDPNLCEEKLSDEAGSDEFLVTMTKILLNDVGSIKQYRTSVLGSSEPYLEVYSNLYYFLAQSEEMSATDKWPGFVLTKEGEEFVQHNANLFKYDLLYNPLRFESWQKLAHIYDEEVDLLLNDGSKHINVAGWRKNDSLPHRVEISRRRSRRCLLMSLALAKSPTQQREIHELLALVYYDSLQNVVPFYDQRSVVPPKDEAWLRFCENSLKHFKKAFAHQQDWSHAFYMGKLSEKLGLSHDKALSYYAKAIALNPSAVDSIYRMHASRLKFLGKCGKGDLQAWKDLSTYAFNQSTRDAVMDISSKFGPKTSDLPTDVDGCEAYSEDTKHDEFLKVEKAWHMLYNDCLSGLETCVEGDLKHYHKARYTLARGLYRRGENGDVDKAKEELSFCFKSSRSSFTINMWEIDSMVKKGRRKTPGVSGNRKALEVNLPESSRKFITCIRKYLLFYLKLLEETGDICTLERAYISLRADKRFALCIEDLVPVALGRYVKVLITSIRQVGIASSGDASGYEHILEKMFALFMEQGNLWPELCSLPEIQGPGISESNLFGYLHDYIITLERNVKVENLEAINERIRKRFKNPKLSNINIAKVCRHASTAWCRSLIISLALITPVPSESSNESQTSSSLPGGLESNQLLCVDLQINELWSSTFEDSTHLKSLEPKWCPILSKINNIFVKRVAEVNWETANSLLRSSYNFFRESSCMLPSGLNLYLVPYRLATGVNFQQRMDGIEILDFSMPRKLLLWAYTLVHGHFANISSVVKHCEEHLKSKLKKGAGIPPTQTHATNLPAVISSPSVTGIGRDGSNHGGETDAEASPATPGTSASLPEYQTTSSSIPHVLSGDTRRSSFHGPQFQQCSNIIAERTPNGGESDKG</sequence>
<dbReference type="PANTHER" id="PTHR15502:SF7">
    <property type="entry name" value="CALCINEURIN-BINDING PROTEIN CABIN-1"/>
    <property type="match status" value="1"/>
</dbReference>
<feature type="region of interest" description="Disordered" evidence="3">
    <location>
        <begin position="507"/>
        <end position="532"/>
    </location>
</feature>
<dbReference type="Proteomes" id="UP001642487">
    <property type="component" value="Chromosome 7"/>
</dbReference>
<feature type="compositionally biased region" description="Basic and acidic residues" evidence="3">
    <location>
        <begin position="451"/>
        <end position="484"/>
    </location>
</feature>
<feature type="region of interest" description="Disordered" evidence="3">
    <location>
        <begin position="2020"/>
        <end position="2102"/>
    </location>
</feature>
<dbReference type="InterPro" id="IPR011990">
    <property type="entry name" value="TPR-like_helical_dom_sf"/>
</dbReference>
<evidence type="ECO:0008006" key="6">
    <source>
        <dbReference type="Google" id="ProtNLM"/>
    </source>
</evidence>
<dbReference type="EMBL" id="OZ021741">
    <property type="protein sequence ID" value="CAK9325513.1"/>
    <property type="molecule type" value="Genomic_DNA"/>
</dbReference>
<feature type="compositionally biased region" description="Polar residues" evidence="3">
    <location>
        <begin position="2047"/>
        <end position="2064"/>
    </location>
</feature>
<dbReference type="SMART" id="SM00028">
    <property type="entry name" value="TPR"/>
    <property type="match status" value="3"/>
</dbReference>
<evidence type="ECO:0000313" key="4">
    <source>
        <dbReference type="EMBL" id="CAK9325513.1"/>
    </source>
</evidence>
<protein>
    <recommendedName>
        <fullName evidence="6">Calcineurin-binding protein 1</fullName>
    </recommendedName>
</protein>
<gene>
    <name evidence="4" type="ORF">CITCOLO1_LOCUS17777</name>
</gene>
<dbReference type="SUPFAM" id="SSF48452">
    <property type="entry name" value="TPR-like"/>
    <property type="match status" value="1"/>
</dbReference>
<organism evidence="4 5">
    <name type="scientific">Citrullus colocynthis</name>
    <name type="common">colocynth</name>
    <dbReference type="NCBI Taxonomy" id="252529"/>
    <lineage>
        <taxon>Eukaryota</taxon>
        <taxon>Viridiplantae</taxon>
        <taxon>Streptophyta</taxon>
        <taxon>Embryophyta</taxon>
        <taxon>Tracheophyta</taxon>
        <taxon>Spermatophyta</taxon>
        <taxon>Magnoliopsida</taxon>
        <taxon>eudicotyledons</taxon>
        <taxon>Gunneridae</taxon>
        <taxon>Pentapetalae</taxon>
        <taxon>rosids</taxon>
        <taxon>fabids</taxon>
        <taxon>Cucurbitales</taxon>
        <taxon>Cucurbitaceae</taxon>
        <taxon>Benincaseae</taxon>
        <taxon>Citrullus</taxon>
    </lineage>
</organism>
<feature type="compositionally biased region" description="Basic and acidic residues" evidence="3">
    <location>
        <begin position="85"/>
        <end position="96"/>
    </location>
</feature>
<evidence type="ECO:0000256" key="1">
    <source>
        <dbReference type="ARBA" id="ARBA00004123"/>
    </source>
</evidence>
<evidence type="ECO:0000313" key="5">
    <source>
        <dbReference type="Proteomes" id="UP001642487"/>
    </source>
</evidence>
<accession>A0ABP0YY92</accession>
<dbReference type="PANTHER" id="PTHR15502">
    <property type="entry name" value="CALCINEURIN-BINDING PROTEIN CABIN 1-RELATED"/>
    <property type="match status" value="1"/>
</dbReference>
<feature type="region of interest" description="Disordered" evidence="3">
    <location>
        <begin position="83"/>
        <end position="115"/>
    </location>
</feature>
<name>A0ABP0YY92_9ROSI</name>
<evidence type="ECO:0000256" key="2">
    <source>
        <dbReference type="ARBA" id="ARBA00023242"/>
    </source>
</evidence>
<keyword evidence="5" id="KW-1185">Reference proteome</keyword>
<keyword evidence="2" id="KW-0539">Nucleus</keyword>
<proteinExistence type="predicted"/>